<evidence type="ECO:0000313" key="2">
    <source>
        <dbReference type="Proteomes" id="UP001240447"/>
    </source>
</evidence>
<dbReference type="Pfam" id="PF04214">
    <property type="entry name" value="DUF411"/>
    <property type="match status" value="1"/>
</dbReference>
<dbReference type="EMBL" id="JAUSQM010000001">
    <property type="protein sequence ID" value="MDP9823269.1"/>
    <property type="molecule type" value="Genomic_DNA"/>
</dbReference>
<sequence length="192" mass="20106">MSHSVSRRALMGLFGVGAIALVTGCGREPDSSTLGADATSPTPPTAVPENVEKYGVDPALLAFTVFKDPSCGCCGGWVEHAEQNGFSIAIEHPEVLGNVFSEHDIAVDLQSCHLALNAAGTVFVGHVPVRFILEYLKNPPAGSRGLTVPAMPVGTPGMEMGKEFEPYEVLILTSSGPPEVFARVTSASQQNV</sequence>
<proteinExistence type="predicted"/>
<dbReference type="RefSeq" id="WP_181642530.1">
    <property type="nucleotide sequence ID" value="NZ_JAUSQM010000001.1"/>
</dbReference>
<gene>
    <name evidence="1" type="ORF">J2S59_003078</name>
</gene>
<reference evidence="1 2" key="1">
    <citation type="submission" date="2023-07" db="EMBL/GenBank/DDBJ databases">
        <title>Sequencing the genomes of 1000 actinobacteria strains.</title>
        <authorList>
            <person name="Klenk H.-P."/>
        </authorList>
    </citation>
    <scope>NUCLEOTIDE SEQUENCE [LARGE SCALE GENOMIC DNA]</scope>
    <source>
        <strain evidence="1 2">GD13</strain>
    </source>
</reference>
<dbReference type="PROSITE" id="PS51318">
    <property type="entry name" value="TAT"/>
    <property type="match status" value="1"/>
</dbReference>
<evidence type="ECO:0000313" key="1">
    <source>
        <dbReference type="EMBL" id="MDP9823269.1"/>
    </source>
</evidence>
<accession>A0ABT9NS73</accession>
<keyword evidence="2" id="KW-1185">Reference proteome</keyword>
<comment type="caution">
    <text evidence="1">The sequence shown here is derived from an EMBL/GenBank/DDBJ whole genome shotgun (WGS) entry which is preliminary data.</text>
</comment>
<dbReference type="PROSITE" id="PS51257">
    <property type="entry name" value="PROKAR_LIPOPROTEIN"/>
    <property type="match status" value="1"/>
</dbReference>
<protein>
    <recommendedName>
        <fullName evidence="3">DUF411 domain-containing protein</fullName>
    </recommendedName>
</protein>
<dbReference type="InterPro" id="IPR007332">
    <property type="entry name" value="DUF411"/>
</dbReference>
<dbReference type="InterPro" id="IPR006311">
    <property type="entry name" value="TAT_signal"/>
</dbReference>
<dbReference type="Proteomes" id="UP001240447">
    <property type="component" value="Unassembled WGS sequence"/>
</dbReference>
<name>A0ABT9NS73_9ACTN</name>
<organism evidence="1 2">
    <name type="scientific">Nocardioides massiliensis</name>
    <dbReference type="NCBI Taxonomy" id="1325935"/>
    <lineage>
        <taxon>Bacteria</taxon>
        <taxon>Bacillati</taxon>
        <taxon>Actinomycetota</taxon>
        <taxon>Actinomycetes</taxon>
        <taxon>Propionibacteriales</taxon>
        <taxon>Nocardioidaceae</taxon>
        <taxon>Nocardioides</taxon>
    </lineage>
</organism>
<evidence type="ECO:0008006" key="3">
    <source>
        <dbReference type="Google" id="ProtNLM"/>
    </source>
</evidence>